<feature type="compositionally biased region" description="Basic residues" evidence="1">
    <location>
        <begin position="83"/>
        <end position="97"/>
    </location>
</feature>
<gene>
    <name evidence="2" type="ORF">BKA67DRAFT_537267</name>
</gene>
<reference evidence="2" key="1">
    <citation type="journal article" date="2021" name="Nat. Commun.">
        <title>Genetic determinants of endophytism in the Arabidopsis root mycobiome.</title>
        <authorList>
            <person name="Mesny F."/>
            <person name="Miyauchi S."/>
            <person name="Thiergart T."/>
            <person name="Pickel B."/>
            <person name="Atanasova L."/>
            <person name="Karlsson M."/>
            <person name="Huettel B."/>
            <person name="Barry K.W."/>
            <person name="Haridas S."/>
            <person name="Chen C."/>
            <person name="Bauer D."/>
            <person name="Andreopoulos W."/>
            <person name="Pangilinan J."/>
            <person name="LaButti K."/>
            <person name="Riley R."/>
            <person name="Lipzen A."/>
            <person name="Clum A."/>
            <person name="Drula E."/>
            <person name="Henrissat B."/>
            <person name="Kohler A."/>
            <person name="Grigoriev I.V."/>
            <person name="Martin F.M."/>
            <person name="Hacquard S."/>
        </authorList>
    </citation>
    <scope>NUCLEOTIDE SEQUENCE</scope>
    <source>
        <strain evidence="2">MPI-SDFR-AT-0073</strain>
    </source>
</reference>
<dbReference type="GeneID" id="70129184"/>
<accession>A0A9P8UKA2</accession>
<keyword evidence="3" id="KW-1185">Reference proteome</keyword>
<protein>
    <submittedName>
        <fullName evidence="2">Uncharacterized protein</fullName>
    </submittedName>
</protein>
<dbReference type="RefSeq" id="XP_045957916.1">
    <property type="nucleotide sequence ID" value="XM_046100292.1"/>
</dbReference>
<sequence length="276" mass="31114">MRLVPNRQMSITHHSQKQEEVVRWREKKNLLQGENSLQFVDSTTKPRLYSIFRLFVALMAALRRSKRLSEKGDTSEIFSSQAVRRRFSSQKKQRGSTKKVSCVDYPKATSATPLVDPKSGRHQSTSANTRAVPRYPATSLASRNQGNWDRRLEDTIHVVVTSPELRDAKAKDEIYMRSEALSGNELSLVKTFQSFAYEDPLHDNGDHDDEVTEGLLLADKHNGLDIFVPGQVTVLQRRLAGMLVLLSGCSRSLLGLSSLLDLFKDSIATGKMHMKE</sequence>
<feature type="region of interest" description="Disordered" evidence="1">
    <location>
        <begin position="82"/>
        <end position="129"/>
    </location>
</feature>
<evidence type="ECO:0000313" key="2">
    <source>
        <dbReference type="EMBL" id="KAH6653639.1"/>
    </source>
</evidence>
<comment type="caution">
    <text evidence="2">The sequence shown here is derived from an EMBL/GenBank/DDBJ whole genome shotgun (WGS) entry which is preliminary data.</text>
</comment>
<dbReference type="AlphaFoldDB" id="A0A9P8UKA2"/>
<organism evidence="2 3">
    <name type="scientific">Truncatella angustata</name>
    <dbReference type="NCBI Taxonomy" id="152316"/>
    <lineage>
        <taxon>Eukaryota</taxon>
        <taxon>Fungi</taxon>
        <taxon>Dikarya</taxon>
        <taxon>Ascomycota</taxon>
        <taxon>Pezizomycotina</taxon>
        <taxon>Sordariomycetes</taxon>
        <taxon>Xylariomycetidae</taxon>
        <taxon>Amphisphaeriales</taxon>
        <taxon>Sporocadaceae</taxon>
        <taxon>Truncatella</taxon>
    </lineage>
</organism>
<proteinExistence type="predicted"/>
<dbReference type="Proteomes" id="UP000758603">
    <property type="component" value="Unassembled WGS sequence"/>
</dbReference>
<evidence type="ECO:0000256" key="1">
    <source>
        <dbReference type="SAM" id="MobiDB-lite"/>
    </source>
</evidence>
<dbReference type="EMBL" id="JAGPXC010000005">
    <property type="protein sequence ID" value="KAH6653639.1"/>
    <property type="molecule type" value="Genomic_DNA"/>
</dbReference>
<name>A0A9P8UKA2_9PEZI</name>
<evidence type="ECO:0000313" key="3">
    <source>
        <dbReference type="Proteomes" id="UP000758603"/>
    </source>
</evidence>